<name>A0ABX8E602_9SPHN</name>
<dbReference type="PANTHER" id="PTHR44051:SF2">
    <property type="entry name" value="HYPOTHETICAL GLUTATHIONE S-TRANSFERASE LIKE PROTEIN"/>
    <property type="match status" value="1"/>
</dbReference>
<dbReference type="InterPro" id="IPR036249">
    <property type="entry name" value="Thioredoxin-like_sf"/>
</dbReference>
<feature type="domain" description="GST N-terminal" evidence="1">
    <location>
        <begin position="3"/>
        <end position="85"/>
    </location>
</feature>
<dbReference type="PROSITE" id="PS50405">
    <property type="entry name" value="GST_CTER"/>
    <property type="match status" value="1"/>
</dbReference>
<protein>
    <submittedName>
        <fullName evidence="3">Glutathione S-transferase family protein</fullName>
    </submittedName>
</protein>
<dbReference type="InterPro" id="IPR010987">
    <property type="entry name" value="Glutathione-S-Trfase_C-like"/>
</dbReference>
<keyword evidence="4" id="KW-1185">Reference proteome</keyword>
<reference evidence="3 4" key="1">
    <citation type="journal article" date="2021" name="Int. J. Syst. Evol. Microbiol.">
        <title>Novosphingobium decolorationis sp. nov., an aniline blue-decolourizing bacterium isolated from East Pacific sediment.</title>
        <authorList>
            <person name="Chen X."/>
            <person name="Dong B."/>
            <person name="Chen T."/>
            <person name="Ren N."/>
            <person name="Wang J."/>
            <person name="Xu Y."/>
            <person name="Yang J."/>
            <person name="Zhu S."/>
            <person name="Chen J."/>
        </authorList>
    </citation>
    <scope>NUCLEOTIDE SEQUENCE [LARGE SCALE GENOMIC DNA]</scope>
    <source>
        <strain evidence="3 4">502str22</strain>
    </source>
</reference>
<dbReference type="SUPFAM" id="SSF47616">
    <property type="entry name" value="GST C-terminal domain-like"/>
    <property type="match status" value="1"/>
</dbReference>
<accession>A0ABX8E602</accession>
<dbReference type="Pfam" id="PF13409">
    <property type="entry name" value="GST_N_2"/>
    <property type="match status" value="1"/>
</dbReference>
<dbReference type="Proteomes" id="UP000677126">
    <property type="component" value="Chromosome"/>
</dbReference>
<feature type="domain" description="GST C-terminal" evidence="2">
    <location>
        <begin position="95"/>
        <end position="215"/>
    </location>
</feature>
<dbReference type="RefSeq" id="WP_039389969.1">
    <property type="nucleotide sequence ID" value="NZ_CP054856.1"/>
</dbReference>
<dbReference type="Gene3D" id="3.40.30.10">
    <property type="entry name" value="Glutaredoxin"/>
    <property type="match status" value="1"/>
</dbReference>
<dbReference type="InterPro" id="IPR004046">
    <property type="entry name" value="GST_C"/>
</dbReference>
<dbReference type="SFLD" id="SFLDS00019">
    <property type="entry name" value="Glutathione_Transferase_(cytos"/>
    <property type="match status" value="1"/>
</dbReference>
<dbReference type="PROSITE" id="PS50404">
    <property type="entry name" value="GST_NTER"/>
    <property type="match status" value="1"/>
</dbReference>
<dbReference type="InterPro" id="IPR040079">
    <property type="entry name" value="Glutathione_S-Trfase"/>
</dbReference>
<dbReference type="SUPFAM" id="SSF52833">
    <property type="entry name" value="Thioredoxin-like"/>
    <property type="match status" value="1"/>
</dbReference>
<dbReference type="InterPro" id="IPR004045">
    <property type="entry name" value="Glutathione_S-Trfase_N"/>
</dbReference>
<evidence type="ECO:0000259" key="1">
    <source>
        <dbReference type="PROSITE" id="PS50404"/>
    </source>
</evidence>
<gene>
    <name evidence="3" type="ORF">HT578_12670</name>
</gene>
<dbReference type="SFLD" id="SFLDG00358">
    <property type="entry name" value="Main_(cytGST)"/>
    <property type="match status" value="1"/>
</dbReference>
<organism evidence="3 4">
    <name type="scientific">Novosphingobium decolorationis</name>
    <dbReference type="NCBI Taxonomy" id="2698673"/>
    <lineage>
        <taxon>Bacteria</taxon>
        <taxon>Pseudomonadati</taxon>
        <taxon>Pseudomonadota</taxon>
        <taxon>Alphaproteobacteria</taxon>
        <taxon>Sphingomonadales</taxon>
        <taxon>Sphingomonadaceae</taxon>
        <taxon>Novosphingobium</taxon>
    </lineage>
</organism>
<dbReference type="EMBL" id="CP054856">
    <property type="protein sequence ID" value="QVM84429.1"/>
    <property type="molecule type" value="Genomic_DNA"/>
</dbReference>
<evidence type="ECO:0000313" key="4">
    <source>
        <dbReference type="Proteomes" id="UP000677126"/>
    </source>
</evidence>
<dbReference type="InterPro" id="IPR036282">
    <property type="entry name" value="Glutathione-S-Trfase_C_sf"/>
</dbReference>
<dbReference type="Gene3D" id="1.20.1050.10">
    <property type="match status" value="1"/>
</dbReference>
<proteinExistence type="predicted"/>
<dbReference type="CDD" id="cd03056">
    <property type="entry name" value="GST_N_4"/>
    <property type="match status" value="1"/>
</dbReference>
<dbReference type="PANTHER" id="PTHR44051">
    <property type="entry name" value="GLUTATHIONE S-TRANSFERASE-RELATED"/>
    <property type="match status" value="1"/>
</dbReference>
<dbReference type="Pfam" id="PF00043">
    <property type="entry name" value="GST_C"/>
    <property type="match status" value="1"/>
</dbReference>
<evidence type="ECO:0000313" key="3">
    <source>
        <dbReference type="EMBL" id="QVM84429.1"/>
    </source>
</evidence>
<evidence type="ECO:0000259" key="2">
    <source>
        <dbReference type="PROSITE" id="PS50405"/>
    </source>
</evidence>
<sequence>MREQLVLHEDPRSGNCYKIRLTAALLGLPLQRVDYDILRGETRTPDFLSKINAHGRIPVLQVGTRFLPESNAACWYLADGGEREGTEGVGLIPEDRFARAEMLRWMFFEQYSHEPNIATLRFWLLYVGEANLAPQQREQILMKRAGGEEALRQMNEHLATRDWFVGEAVSLADIVLFAYTHVAEAGGFRLSDYPAICAWLHRVAALPGFVAMDSP</sequence>